<dbReference type="FunFam" id="1.10.510.10:FF:000465">
    <property type="entry name" value="Non-specific serine/threonine protein kinase"/>
    <property type="match status" value="1"/>
</dbReference>
<proteinExistence type="predicted"/>
<gene>
    <name evidence="5" type="ORF">FisN_7Hh115</name>
</gene>
<dbReference type="PROSITE" id="PS00108">
    <property type="entry name" value="PROTEIN_KINASE_ST"/>
    <property type="match status" value="2"/>
</dbReference>
<keyword evidence="1" id="KW-0547">Nucleotide-binding</keyword>
<dbReference type="OrthoDB" id="197746at2759"/>
<keyword evidence="5" id="KW-0808">Transferase</keyword>
<dbReference type="InParanoid" id="A0A1Z5K3Q2"/>
<comment type="caution">
    <text evidence="5">The sequence shown here is derived from an EMBL/GenBank/DDBJ whole genome shotgun (WGS) entry which is preliminary data.</text>
</comment>
<dbReference type="EMBL" id="BDSP01000152">
    <property type="protein sequence ID" value="GAX20802.1"/>
    <property type="molecule type" value="Genomic_DNA"/>
</dbReference>
<keyword evidence="5" id="KW-0418">Kinase</keyword>
<evidence type="ECO:0000256" key="3">
    <source>
        <dbReference type="SAM" id="MobiDB-lite"/>
    </source>
</evidence>
<feature type="domain" description="Protein kinase" evidence="4">
    <location>
        <begin position="384"/>
        <end position="642"/>
    </location>
</feature>
<dbReference type="EC" id="2.7.11.1" evidence="5"/>
<dbReference type="SUPFAM" id="SSF56112">
    <property type="entry name" value="Protein kinase-like (PK-like)"/>
    <property type="match status" value="2"/>
</dbReference>
<dbReference type="FunFam" id="1.10.510.10:FF:000571">
    <property type="entry name" value="Maternal embryonic leucine zipper kinase"/>
    <property type="match status" value="1"/>
</dbReference>
<feature type="region of interest" description="Disordered" evidence="3">
    <location>
        <begin position="350"/>
        <end position="372"/>
    </location>
</feature>
<dbReference type="GO" id="GO:0004674">
    <property type="term" value="F:protein serine/threonine kinase activity"/>
    <property type="evidence" value="ECO:0007669"/>
    <property type="project" value="UniProtKB-EC"/>
</dbReference>
<dbReference type="InterPro" id="IPR008271">
    <property type="entry name" value="Ser/Thr_kinase_AS"/>
</dbReference>
<evidence type="ECO:0000256" key="1">
    <source>
        <dbReference type="ARBA" id="ARBA00022741"/>
    </source>
</evidence>
<evidence type="ECO:0000256" key="2">
    <source>
        <dbReference type="ARBA" id="ARBA00022840"/>
    </source>
</evidence>
<sequence>MTSTPTPIPPRVLLGDAASLNMTFEDQYQLDERLRSGSYGVVYTCHPKWNTEQTYAVKIMDRSKLKKHDDESVFREVAIMKELAGVANVVQLIDFFASPEKLYMVQVFAAGGDVFDRLAQRSLYNEKDSRDLAECLLKTIQALHDRKIAHRDLKPENLLLANTFDDCEILLADFGFARMLPEEGRLTTRCGTPAYVAPEVITGAPYDCKCDLWSIGCLLYMLIGGYPPFQGKNLKDLFRKIRSADFIFHEIYWQNASVESKRLISHLLAVNPDTRLSAAEALQSDWFVKSDAESLRSRDLSLNLEAIRAFLPKTKWKAAIHAVRVATAAPFWDPDAVGFQSKLQDLLEDESDDEAQPMVSGEESASPDADKAKPKRTLKFLDLYELKRKLRKGSYATVWECIHKETGEEYAVKIIARKELDPKEDETILNEVSMMLSLTGNKYVVQLYDFIEEKDAFYLVMENMTGGDVFDRIISMKRYTEKDARDLVIVLLKAVSSMHEIGIAHRDIKPQNLLLKSFANNANVKIGDFGFARRVHTPESLTSRVGTPSYVAPEVLKNIPHDTRVDLWSIGVVTFVLLVGYPPFIDNDQSVLFEMIRNGKLDFNEEDWKDVSQPAKDFVKGLLVVNPKERWSAKECLRSEWLKQEPETLSQVYLDGSVRNIREQRNRFQTIAKAIMWLGTSTKNTAEIVTQAQDPVPDCNSAAP</sequence>
<dbReference type="PROSITE" id="PS50011">
    <property type="entry name" value="PROTEIN_KINASE_DOM"/>
    <property type="match status" value="2"/>
</dbReference>
<evidence type="ECO:0000259" key="4">
    <source>
        <dbReference type="PROSITE" id="PS50011"/>
    </source>
</evidence>
<dbReference type="Proteomes" id="UP000198406">
    <property type="component" value="Unassembled WGS sequence"/>
</dbReference>
<dbReference type="GO" id="GO:0005524">
    <property type="term" value="F:ATP binding"/>
    <property type="evidence" value="ECO:0007669"/>
    <property type="project" value="UniProtKB-KW"/>
</dbReference>
<dbReference type="InterPro" id="IPR011009">
    <property type="entry name" value="Kinase-like_dom_sf"/>
</dbReference>
<dbReference type="InterPro" id="IPR000719">
    <property type="entry name" value="Prot_kinase_dom"/>
</dbReference>
<dbReference type="Pfam" id="PF00069">
    <property type="entry name" value="Pkinase"/>
    <property type="match status" value="2"/>
</dbReference>
<organism evidence="5 6">
    <name type="scientific">Fistulifera solaris</name>
    <name type="common">Oleaginous diatom</name>
    <dbReference type="NCBI Taxonomy" id="1519565"/>
    <lineage>
        <taxon>Eukaryota</taxon>
        <taxon>Sar</taxon>
        <taxon>Stramenopiles</taxon>
        <taxon>Ochrophyta</taxon>
        <taxon>Bacillariophyta</taxon>
        <taxon>Bacillariophyceae</taxon>
        <taxon>Bacillariophycidae</taxon>
        <taxon>Naviculales</taxon>
        <taxon>Naviculaceae</taxon>
        <taxon>Fistulifera</taxon>
    </lineage>
</organism>
<dbReference type="PANTHER" id="PTHR24347">
    <property type="entry name" value="SERINE/THREONINE-PROTEIN KINASE"/>
    <property type="match status" value="1"/>
</dbReference>
<reference evidence="5 6" key="1">
    <citation type="journal article" date="2015" name="Plant Cell">
        <title>Oil accumulation by the oleaginous diatom Fistulifera solaris as revealed by the genome and transcriptome.</title>
        <authorList>
            <person name="Tanaka T."/>
            <person name="Maeda Y."/>
            <person name="Veluchamy A."/>
            <person name="Tanaka M."/>
            <person name="Abida H."/>
            <person name="Marechal E."/>
            <person name="Bowler C."/>
            <person name="Muto M."/>
            <person name="Sunaga Y."/>
            <person name="Tanaka M."/>
            <person name="Yoshino T."/>
            <person name="Taniguchi T."/>
            <person name="Fukuda Y."/>
            <person name="Nemoto M."/>
            <person name="Matsumoto M."/>
            <person name="Wong P.S."/>
            <person name="Aburatani S."/>
            <person name="Fujibuchi W."/>
        </authorList>
    </citation>
    <scope>NUCLEOTIDE SEQUENCE [LARGE SCALE GENOMIC DNA]</scope>
    <source>
        <strain evidence="5 6">JPCC DA0580</strain>
    </source>
</reference>
<keyword evidence="2" id="KW-0067">ATP-binding</keyword>
<feature type="domain" description="Protein kinase" evidence="4">
    <location>
        <begin position="28"/>
        <end position="287"/>
    </location>
</feature>
<dbReference type="Gene3D" id="1.10.510.10">
    <property type="entry name" value="Transferase(Phosphotransferase) domain 1"/>
    <property type="match status" value="2"/>
</dbReference>
<name>A0A1Z5K3Q2_FISSO</name>
<protein>
    <submittedName>
        <fullName evidence="5">Ribosomal protein S6 kinase alpha-1/2/3/6</fullName>
        <ecNumber evidence="5">2.7.11.1</ecNumber>
    </submittedName>
</protein>
<dbReference type="AlphaFoldDB" id="A0A1Z5K3Q2"/>
<evidence type="ECO:0000313" key="6">
    <source>
        <dbReference type="Proteomes" id="UP000198406"/>
    </source>
</evidence>
<dbReference type="CDD" id="cd05117">
    <property type="entry name" value="STKc_CAMK"/>
    <property type="match status" value="2"/>
</dbReference>
<dbReference type="Gene3D" id="3.30.200.20">
    <property type="entry name" value="Phosphorylase Kinase, domain 1"/>
    <property type="match status" value="2"/>
</dbReference>
<dbReference type="SMART" id="SM00220">
    <property type="entry name" value="S_TKc"/>
    <property type="match status" value="2"/>
</dbReference>
<evidence type="ECO:0000313" key="5">
    <source>
        <dbReference type="EMBL" id="GAX20802.1"/>
    </source>
</evidence>
<accession>A0A1Z5K3Q2</accession>
<keyword evidence="6" id="KW-1185">Reference proteome</keyword>